<dbReference type="RefSeq" id="WP_110464555.1">
    <property type="nucleotide sequence ID" value="NZ_JAMOFZ010000003.1"/>
</dbReference>
<keyword evidence="3" id="KW-1185">Reference proteome</keyword>
<evidence type="ECO:0000313" key="3">
    <source>
        <dbReference type="Proteomes" id="UP000247540"/>
    </source>
</evidence>
<accession>A0A318SP48</accession>
<dbReference type="InterPro" id="IPR027417">
    <property type="entry name" value="P-loop_NTPase"/>
</dbReference>
<keyword evidence="2" id="KW-0378">Hydrolase</keyword>
<evidence type="ECO:0000259" key="1">
    <source>
        <dbReference type="SMART" id="SM00382"/>
    </source>
</evidence>
<dbReference type="SUPFAM" id="SSF52540">
    <property type="entry name" value="P-loop containing nucleoside triphosphate hydrolases"/>
    <property type="match status" value="1"/>
</dbReference>
<organism evidence="2 3">
    <name type="scientific">Xylophilus ampelinus</name>
    <dbReference type="NCBI Taxonomy" id="54067"/>
    <lineage>
        <taxon>Bacteria</taxon>
        <taxon>Pseudomonadati</taxon>
        <taxon>Pseudomonadota</taxon>
        <taxon>Betaproteobacteria</taxon>
        <taxon>Burkholderiales</taxon>
        <taxon>Xylophilus</taxon>
    </lineage>
</organism>
<dbReference type="InterPro" id="IPR003593">
    <property type="entry name" value="AAA+_ATPase"/>
</dbReference>
<dbReference type="InterPro" id="IPR003959">
    <property type="entry name" value="ATPase_AAA_core"/>
</dbReference>
<dbReference type="EMBL" id="QJTC01000003">
    <property type="protein sequence ID" value="PYE79031.1"/>
    <property type="molecule type" value="Genomic_DNA"/>
</dbReference>
<reference evidence="2 3" key="1">
    <citation type="submission" date="2018-06" db="EMBL/GenBank/DDBJ databases">
        <title>Genomic Encyclopedia of Type Strains, Phase III (KMG-III): the genomes of soil and plant-associated and newly described type strains.</title>
        <authorList>
            <person name="Whitman W."/>
        </authorList>
    </citation>
    <scope>NUCLEOTIDE SEQUENCE [LARGE SCALE GENOMIC DNA]</scope>
    <source>
        <strain evidence="2 3">CECT 7646</strain>
    </source>
</reference>
<dbReference type="PRINTS" id="PR00300">
    <property type="entry name" value="CLPPROTEASEA"/>
</dbReference>
<sequence>MESRSLVVAQTSRSSECPPPFRLPIAQVRSVFDPSDVERRLGKLQAAAGDGREHESLRGTYERMLERGPERFQVKPSGVPGMASLYDALPNFTEVLDDVRRHVALSQDSRDGLEVTPMLLLGPPGIGKTHFAKHLADLIGTGMNLVPMGSMTAGWLLSGSASQWKGARPGKVFEALVEGAYANPVIVVDEIDKANCDAQYDPLGALYGLLEHDTAGAFVDEFAEVPIDASQVVWITTANDPRGIPDPILNRMNVFEVQPPSPAQARHIALRLYQSIRAEHDWGSRFGETPHDDVLDRLVPLAPREMRRALMVAFGNARLDARAELRADDLPRAGHGRSRIGFMQ</sequence>
<dbReference type="GO" id="GO:0004252">
    <property type="term" value="F:serine-type endopeptidase activity"/>
    <property type="evidence" value="ECO:0007669"/>
    <property type="project" value="InterPro"/>
</dbReference>
<proteinExistence type="predicted"/>
<gene>
    <name evidence="2" type="ORF">DFQ15_10318</name>
</gene>
<dbReference type="GO" id="GO:0016887">
    <property type="term" value="F:ATP hydrolysis activity"/>
    <property type="evidence" value="ECO:0007669"/>
    <property type="project" value="InterPro"/>
</dbReference>
<dbReference type="OrthoDB" id="8552455at2"/>
<dbReference type="GO" id="GO:0006515">
    <property type="term" value="P:protein quality control for misfolded or incompletely synthesized proteins"/>
    <property type="evidence" value="ECO:0007669"/>
    <property type="project" value="TreeGrafter"/>
</dbReference>
<dbReference type="InterPro" id="IPR001270">
    <property type="entry name" value="ClpA/B"/>
</dbReference>
<dbReference type="AlphaFoldDB" id="A0A318SP48"/>
<dbReference type="SMART" id="SM00382">
    <property type="entry name" value="AAA"/>
    <property type="match status" value="1"/>
</dbReference>
<dbReference type="PANTHER" id="PTHR43718">
    <property type="entry name" value="LON PROTEASE"/>
    <property type="match status" value="1"/>
</dbReference>
<protein>
    <submittedName>
        <fullName evidence="2">ATP-dependent Lon protease</fullName>
    </submittedName>
</protein>
<dbReference type="GO" id="GO:0005524">
    <property type="term" value="F:ATP binding"/>
    <property type="evidence" value="ECO:0007669"/>
    <property type="project" value="InterPro"/>
</dbReference>
<dbReference type="Gene3D" id="3.40.50.300">
    <property type="entry name" value="P-loop containing nucleotide triphosphate hydrolases"/>
    <property type="match status" value="1"/>
</dbReference>
<dbReference type="Proteomes" id="UP000247540">
    <property type="component" value="Unassembled WGS sequence"/>
</dbReference>
<dbReference type="InterPro" id="IPR027065">
    <property type="entry name" value="Lon_Prtase"/>
</dbReference>
<keyword evidence="2" id="KW-0645">Protease</keyword>
<evidence type="ECO:0000313" key="2">
    <source>
        <dbReference type="EMBL" id="PYE79031.1"/>
    </source>
</evidence>
<dbReference type="Pfam" id="PF00004">
    <property type="entry name" value="AAA"/>
    <property type="match status" value="1"/>
</dbReference>
<dbReference type="PANTHER" id="PTHR43718:SF2">
    <property type="entry name" value="LON PROTEASE HOMOLOG, MITOCHONDRIAL"/>
    <property type="match status" value="1"/>
</dbReference>
<feature type="domain" description="AAA+ ATPase" evidence="1">
    <location>
        <begin position="114"/>
        <end position="261"/>
    </location>
</feature>
<dbReference type="GO" id="GO:0004176">
    <property type="term" value="F:ATP-dependent peptidase activity"/>
    <property type="evidence" value="ECO:0007669"/>
    <property type="project" value="InterPro"/>
</dbReference>
<comment type="caution">
    <text evidence="2">The sequence shown here is derived from an EMBL/GenBank/DDBJ whole genome shotgun (WGS) entry which is preliminary data.</text>
</comment>
<name>A0A318SP48_9BURK</name>